<keyword evidence="7" id="KW-1185">Reference proteome</keyword>
<dbReference type="PANTHER" id="PTHR43003">
    <property type="entry name" value="DNA-3-METHYLADENINE GLYCOSYLASE"/>
    <property type="match status" value="1"/>
</dbReference>
<name>A0ABW2A1P4_9GAMM</name>
<evidence type="ECO:0000256" key="4">
    <source>
        <dbReference type="ARBA" id="ARBA00023204"/>
    </source>
</evidence>
<comment type="catalytic activity">
    <reaction evidence="1">
        <text>Hydrolysis of alkylated DNA, releasing 3-methyladenine, 3-methylguanine, 7-methylguanine and 7-methyladenine.</text>
        <dbReference type="EC" id="3.2.2.21"/>
    </reaction>
</comment>
<evidence type="ECO:0000256" key="3">
    <source>
        <dbReference type="ARBA" id="ARBA00022763"/>
    </source>
</evidence>
<dbReference type="SUPFAM" id="SSF48150">
    <property type="entry name" value="DNA-glycosylase"/>
    <property type="match status" value="1"/>
</dbReference>
<gene>
    <name evidence="6" type="ORF">ACFQDL_15955</name>
</gene>
<evidence type="ECO:0000256" key="2">
    <source>
        <dbReference type="ARBA" id="ARBA00012000"/>
    </source>
</evidence>
<comment type="caution">
    <text evidence="6">The sequence shown here is derived from an EMBL/GenBank/DDBJ whole genome shotgun (WGS) entry which is preliminary data.</text>
</comment>
<feature type="domain" description="HhH-GPD" evidence="5">
    <location>
        <begin position="5"/>
        <end position="161"/>
    </location>
</feature>
<reference evidence="7" key="1">
    <citation type="journal article" date="2019" name="Int. J. Syst. Evol. Microbiol.">
        <title>The Global Catalogue of Microorganisms (GCM) 10K type strain sequencing project: providing services to taxonomists for standard genome sequencing and annotation.</title>
        <authorList>
            <consortium name="The Broad Institute Genomics Platform"/>
            <consortium name="The Broad Institute Genome Sequencing Center for Infectious Disease"/>
            <person name="Wu L."/>
            <person name="Ma J."/>
        </authorList>
    </citation>
    <scope>NUCLEOTIDE SEQUENCE [LARGE SCALE GENOMIC DNA]</scope>
    <source>
        <strain evidence="7">NBRC 111756</strain>
    </source>
</reference>
<dbReference type="EMBL" id="JBHSWE010000001">
    <property type="protein sequence ID" value="MFC6671400.1"/>
    <property type="molecule type" value="Genomic_DNA"/>
</dbReference>
<evidence type="ECO:0000259" key="5">
    <source>
        <dbReference type="SMART" id="SM00478"/>
    </source>
</evidence>
<dbReference type="Pfam" id="PF00730">
    <property type="entry name" value="HhH-GPD"/>
    <property type="match status" value="1"/>
</dbReference>
<dbReference type="InterPro" id="IPR003265">
    <property type="entry name" value="HhH-GPD_domain"/>
</dbReference>
<evidence type="ECO:0000313" key="7">
    <source>
        <dbReference type="Proteomes" id="UP001596422"/>
    </source>
</evidence>
<dbReference type="InterPro" id="IPR011257">
    <property type="entry name" value="DNA_glycosylase"/>
</dbReference>
<keyword evidence="4" id="KW-0234">DNA repair</keyword>
<organism evidence="6 7">
    <name type="scientific">Marinobacterium aestuariivivens</name>
    <dbReference type="NCBI Taxonomy" id="1698799"/>
    <lineage>
        <taxon>Bacteria</taxon>
        <taxon>Pseudomonadati</taxon>
        <taxon>Pseudomonadota</taxon>
        <taxon>Gammaproteobacteria</taxon>
        <taxon>Oceanospirillales</taxon>
        <taxon>Oceanospirillaceae</taxon>
        <taxon>Marinobacterium</taxon>
    </lineage>
</organism>
<evidence type="ECO:0000313" key="6">
    <source>
        <dbReference type="EMBL" id="MFC6671400.1"/>
    </source>
</evidence>
<dbReference type="PANTHER" id="PTHR43003:SF13">
    <property type="entry name" value="DNA-3-METHYLADENINE GLYCOSYLASE 2"/>
    <property type="match status" value="1"/>
</dbReference>
<dbReference type="SMART" id="SM00478">
    <property type="entry name" value="ENDO3c"/>
    <property type="match status" value="1"/>
</dbReference>
<dbReference type="RefSeq" id="WP_379913116.1">
    <property type="nucleotide sequence ID" value="NZ_JBHSWE010000001.1"/>
</dbReference>
<evidence type="ECO:0000256" key="1">
    <source>
        <dbReference type="ARBA" id="ARBA00000086"/>
    </source>
</evidence>
<dbReference type="InterPro" id="IPR023170">
    <property type="entry name" value="HhH_base_excis_C"/>
</dbReference>
<protein>
    <recommendedName>
        <fullName evidence="2">DNA-3-methyladenine glycosylase II</fullName>
        <ecNumber evidence="2">3.2.2.21</ecNumber>
    </recommendedName>
</protein>
<dbReference type="Gene3D" id="1.10.340.30">
    <property type="entry name" value="Hypothetical protein, domain 2"/>
    <property type="match status" value="1"/>
</dbReference>
<proteinExistence type="predicted"/>
<accession>A0ABW2A1P4</accession>
<keyword evidence="3" id="KW-0227">DNA damage</keyword>
<dbReference type="CDD" id="cd00056">
    <property type="entry name" value="ENDO3c"/>
    <property type="match status" value="1"/>
</dbReference>
<sequence>MRAIIGQQVSVAAARTLAHRFCERFGDPVETGQPGLNRIFPDATAIATLDADAIAGLGIVGARARALVTLAQAAADDPTLLQPGIDIDDRIARLQALPGIGPWTAQYIAMRALSWPDAFPHSDLGLLKALNTRSPAEALTRAEPWRPWRAYAVMHLWLQLEEASRP</sequence>
<dbReference type="Proteomes" id="UP001596422">
    <property type="component" value="Unassembled WGS sequence"/>
</dbReference>
<dbReference type="Gene3D" id="1.10.1670.10">
    <property type="entry name" value="Helix-hairpin-Helix base-excision DNA repair enzymes (C-terminal)"/>
    <property type="match status" value="1"/>
</dbReference>
<dbReference type="InterPro" id="IPR051912">
    <property type="entry name" value="Alkylbase_DNA_Glycosylase/TA"/>
</dbReference>
<dbReference type="EC" id="3.2.2.21" evidence="2"/>